<evidence type="ECO:0000256" key="2">
    <source>
        <dbReference type="ARBA" id="ARBA00022670"/>
    </source>
</evidence>
<dbReference type="GO" id="GO:0006508">
    <property type="term" value="P:proteolysis"/>
    <property type="evidence" value="ECO:0007669"/>
    <property type="project" value="UniProtKB-KW"/>
</dbReference>
<dbReference type="InterPro" id="IPR032861">
    <property type="entry name" value="TAXi_N"/>
</dbReference>
<dbReference type="AlphaFoldDB" id="A0ABD3BXJ7"/>
<keyword evidence="5" id="KW-0325">Glycoprotein</keyword>
<dbReference type="InterPro" id="IPR032799">
    <property type="entry name" value="TAXi_C"/>
</dbReference>
<comment type="caution">
    <text evidence="8">The sequence shown here is derived from an EMBL/GenBank/DDBJ whole genome shotgun (WGS) entry which is preliminary data.</text>
</comment>
<dbReference type="Gene3D" id="1.10.520.10">
    <property type="match status" value="1"/>
</dbReference>
<sequence>MDRTTRARRDEPNRILLITIHHMLYPIIEEVLHQVFSPYGSVEKIVTSEKSTGFQALIQYESHLNAISARNFLQGHYIYDGCCQLDIEFSNFDAHDITSPTARVEYKTENHHDAHIDTLHMKDAIVDVSDADDLMPQTNQVEVLDMVEDIELVELVELEECDSSIPVDDITSLEVEKGVAANINSVETVDLRNKVVEKEYCKGVVPCAQIFDLAASDFGERDWSVKLGNLDFIFFLGVRDQSEKRRKRDARTASLTYFLSYTLRTRWFFKRGRMLWLRAGQRGRGPKSGRWAETPRCKQQLGDYSDNSKCSYNPHSSCLYTASYGDGSHTTGNISTETLTFGKARVENVTIGCGHDNQGKMEGYAGLLGLGRGDLSFPRQIGSNKFSYCLASLLSTTYVDPPSNLSSITFGDSQIKANFTPLLQNPVPQLNSFYYVGLKGISVGGKLVQGIDSSYFEMGSDGRGGVIVDSGTTVSYLNQKAYIPLREAFTNSTNLTVITTDYTEFDTCYSFSGLKEITVPSVVLHLDGVDMDLPWDNYLLNMDGLGTFCFGFVEQEGGVSIIGNMQQQGFQVSYDWDNNLIGFTPNACPPMPSG</sequence>
<reference evidence="9" key="1">
    <citation type="journal article" date="2024" name="IScience">
        <title>Strigolactones Initiate the Formation of Haustorium-like Structures in Castilleja.</title>
        <authorList>
            <person name="Buerger M."/>
            <person name="Peterson D."/>
            <person name="Chory J."/>
        </authorList>
    </citation>
    <scope>NUCLEOTIDE SEQUENCE [LARGE SCALE GENOMIC DNA]</scope>
</reference>
<dbReference type="Proteomes" id="UP001632038">
    <property type="component" value="Unassembled WGS sequence"/>
</dbReference>
<evidence type="ECO:0000256" key="1">
    <source>
        <dbReference type="ARBA" id="ARBA00007447"/>
    </source>
</evidence>
<protein>
    <recommendedName>
        <fullName evidence="10">Peptidase A1 domain-containing protein</fullName>
    </recommendedName>
</protein>
<keyword evidence="2" id="KW-0645">Protease</keyword>
<gene>
    <name evidence="8" type="ORF">CASFOL_033661</name>
</gene>
<keyword evidence="3" id="KW-0064">Aspartyl protease</keyword>
<dbReference type="EMBL" id="JAVIJP010000060">
    <property type="protein sequence ID" value="KAL3622250.1"/>
    <property type="molecule type" value="Genomic_DNA"/>
</dbReference>
<dbReference type="Pfam" id="PF11835">
    <property type="entry name" value="RRM_8"/>
    <property type="match status" value="1"/>
</dbReference>
<dbReference type="InterPro" id="IPR033121">
    <property type="entry name" value="PEPTIDASE_A1"/>
</dbReference>
<dbReference type="GO" id="GO:0004190">
    <property type="term" value="F:aspartic-type endopeptidase activity"/>
    <property type="evidence" value="ECO:0007669"/>
    <property type="project" value="UniProtKB-KW"/>
</dbReference>
<dbReference type="Pfam" id="PF14543">
    <property type="entry name" value="TAXi_N"/>
    <property type="match status" value="1"/>
</dbReference>
<dbReference type="InterPro" id="IPR002016">
    <property type="entry name" value="Haem_peroxidase"/>
</dbReference>
<dbReference type="PANTHER" id="PTHR47967">
    <property type="entry name" value="OS07G0603500 PROTEIN-RELATED"/>
    <property type="match status" value="1"/>
</dbReference>
<evidence type="ECO:0000259" key="6">
    <source>
        <dbReference type="PROSITE" id="PS50873"/>
    </source>
</evidence>
<dbReference type="SUPFAM" id="SSF50630">
    <property type="entry name" value="Acid proteases"/>
    <property type="match status" value="1"/>
</dbReference>
<dbReference type="SUPFAM" id="SSF54928">
    <property type="entry name" value="RNA-binding domain, RBD"/>
    <property type="match status" value="1"/>
</dbReference>
<dbReference type="Gene3D" id="3.30.70.330">
    <property type="match status" value="1"/>
</dbReference>
<accession>A0ABD3BXJ7</accession>
<dbReference type="PROSITE" id="PS00141">
    <property type="entry name" value="ASP_PROTEASE"/>
    <property type="match status" value="1"/>
</dbReference>
<dbReference type="PANTHER" id="PTHR47967:SF60">
    <property type="entry name" value="PROTEIN ASPARTIC PROTEASE IN GUARD CELL 1-LIKE"/>
    <property type="match status" value="1"/>
</dbReference>
<dbReference type="InterPro" id="IPR001969">
    <property type="entry name" value="Aspartic_peptidase_AS"/>
</dbReference>
<dbReference type="Gene3D" id="2.40.70.10">
    <property type="entry name" value="Acid Proteases"/>
    <property type="match status" value="2"/>
</dbReference>
<evidence type="ECO:0000256" key="4">
    <source>
        <dbReference type="ARBA" id="ARBA00022801"/>
    </source>
</evidence>
<feature type="domain" description="Peptidase A1" evidence="7">
    <location>
        <begin position="251"/>
        <end position="584"/>
    </location>
</feature>
<evidence type="ECO:0008006" key="10">
    <source>
        <dbReference type="Google" id="ProtNLM"/>
    </source>
</evidence>
<feature type="domain" description="Plant heme peroxidase family profile" evidence="6">
    <location>
        <begin position="158"/>
        <end position="240"/>
    </location>
</feature>
<dbReference type="InterPro" id="IPR035979">
    <property type="entry name" value="RBD_domain_sf"/>
</dbReference>
<keyword evidence="4" id="KW-0378">Hydrolase</keyword>
<keyword evidence="9" id="KW-1185">Reference proteome</keyword>
<evidence type="ECO:0000256" key="3">
    <source>
        <dbReference type="ARBA" id="ARBA00022750"/>
    </source>
</evidence>
<evidence type="ECO:0000259" key="7">
    <source>
        <dbReference type="PROSITE" id="PS51767"/>
    </source>
</evidence>
<name>A0ABD3BXJ7_9LAMI</name>
<dbReference type="InterPro" id="IPR051708">
    <property type="entry name" value="Plant_Aspart_Prot_A1"/>
</dbReference>
<proteinExistence type="inferred from homology"/>
<dbReference type="PROSITE" id="PS50873">
    <property type="entry name" value="PEROXIDASE_4"/>
    <property type="match status" value="1"/>
</dbReference>
<dbReference type="InterPro" id="IPR021790">
    <property type="entry name" value="PTBP1-like_RRM2"/>
</dbReference>
<dbReference type="InterPro" id="IPR021109">
    <property type="entry name" value="Peptidase_aspartic_dom_sf"/>
</dbReference>
<evidence type="ECO:0000256" key="5">
    <source>
        <dbReference type="ARBA" id="ARBA00023180"/>
    </source>
</evidence>
<dbReference type="InterPro" id="IPR012677">
    <property type="entry name" value="Nucleotide-bd_a/b_plait_sf"/>
</dbReference>
<evidence type="ECO:0000313" key="9">
    <source>
        <dbReference type="Proteomes" id="UP001632038"/>
    </source>
</evidence>
<organism evidence="8 9">
    <name type="scientific">Castilleja foliolosa</name>
    <dbReference type="NCBI Taxonomy" id="1961234"/>
    <lineage>
        <taxon>Eukaryota</taxon>
        <taxon>Viridiplantae</taxon>
        <taxon>Streptophyta</taxon>
        <taxon>Embryophyta</taxon>
        <taxon>Tracheophyta</taxon>
        <taxon>Spermatophyta</taxon>
        <taxon>Magnoliopsida</taxon>
        <taxon>eudicotyledons</taxon>
        <taxon>Gunneridae</taxon>
        <taxon>Pentapetalae</taxon>
        <taxon>asterids</taxon>
        <taxon>lamiids</taxon>
        <taxon>Lamiales</taxon>
        <taxon>Orobanchaceae</taxon>
        <taxon>Pedicularideae</taxon>
        <taxon>Castillejinae</taxon>
        <taxon>Castilleja</taxon>
    </lineage>
</organism>
<dbReference type="FunFam" id="2.40.70.10:FF:000033">
    <property type="entry name" value="Aspartyl protease family protein"/>
    <property type="match status" value="1"/>
</dbReference>
<dbReference type="Pfam" id="PF14541">
    <property type="entry name" value="TAXi_C"/>
    <property type="match status" value="1"/>
</dbReference>
<evidence type="ECO:0000313" key="8">
    <source>
        <dbReference type="EMBL" id="KAL3622250.1"/>
    </source>
</evidence>
<dbReference type="PROSITE" id="PS51767">
    <property type="entry name" value="PEPTIDASE_A1"/>
    <property type="match status" value="1"/>
</dbReference>
<comment type="similarity">
    <text evidence="1">Belongs to the peptidase A1 family.</text>
</comment>